<sequence length="98" mass="11422">MRVISKKSLVLFYTHHADAKLALEHWYSTVSAAEWNNFADIKKDFNSVDSVGNQRFVFNIKGNHYRIVALILFSVQQVYIRFVGTHSDYDKINDIKNI</sequence>
<evidence type="ECO:0000313" key="2">
    <source>
        <dbReference type="EMBL" id="QOR73786.1"/>
    </source>
</evidence>
<dbReference type="Proteomes" id="UP000593605">
    <property type="component" value="Chromosome"/>
</dbReference>
<dbReference type="EMBL" id="CP063145">
    <property type="protein sequence ID" value="QOR73786.1"/>
    <property type="molecule type" value="Genomic_DNA"/>
</dbReference>
<gene>
    <name evidence="1" type="ORF">IMZ16_07850</name>
    <name evidence="2" type="ORF">IMZ16_09805</name>
</gene>
<evidence type="ECO:0000313" key="3">
    <source>
        <dbReference type="Proteomes" id="UP000593605"/>
    </source>
</evidence>
<organism evidence="2 3">
    <name type="scientific">Cruoricaptor ignavus</name>
    <dbReference type="NCBI Taxonomy" id="1118202"/>
    <lineage>
        <taxon>Bacteria</taxon>
        <taxon>Pseudomonadati</taxon>
        <taxon>Bacteroidota</taxon>
        <taxon>Flavobacteriia</taxon>
        <taxon>Flavobacteriales</taxon>
        <taxon>Weeksellaceae</taxon>
        <taxon>Cruoricaptor</taxon>
    </lineage>
</organism>
<dbReference type="GO" id="GO:0003723">
    <property type="term" value="F:RNA binding"/>
    <property type="evidence" value="ECO:0007669"/>
    <property type="project" value="InterPro"/>
</dbReference>
<dbReference type="KEGG" id="civ:IMZ16_09805"/>
<dbReference type="EMBL" id="CP063145">
    <property type="protein sequence ID" value="QOR73438.1"/>
    <property type="molecule type" value="Genomic_DNA"/>
</dbReference>
<protein>
    <submittedName>
        <fullName evidence="2">Type II toxin-antitoxin system HigB family toxin</fullName>
    </submittedName>
</protein>
<dbReference type="RefSeq" id="WP_193439590.1">
    <property type="nucleotide sequence ID" value="NZ_CP063145.1"/>
</dbReference>
<accession>A0A7M1T1P9</accession>
<dbReference type="Pfam" id="PF09907">
    <property type="entry name" value="HigB_toxin"/>
    <property type="match status" value="1"/>
</dbReference>
<reference evidence="2 3" key="1">
    <citation type="submission" date="2020-10" db="EMBL/GenBank/DDBJ databases">
        <title>Complete genome of Cruoricapor ignavus strain M1214 isolated from the blood culture of a febrile patient.</title>
        <authorList>
            <person name="Guglielmino C.J.D."/>
        </authorList>
    </citation>
    <scope>NUCLEOTIDE SEQUENCE [LARGE SCALE GENOMIC DNA]</scope>
    <source>
        <strain evidence="2 3">M1214</strain>
    </source>
</reference>
<dbReference type="GO" id="GO:0004519">
    <property type="term" value="F:endonuclease activity"/>
    <property type="evidence" value="ECO:0007669"/>
    <property type="project" value="InterPro"/>
</dbReference>
<dbReference type="InterPro" id="IPR018669">
    <property type="entry name" value="Toxin_HigB"/>
</dbReference>
<name>A0A7M1T1P9_9FLAO</name>
<dbReference type="KEGG" id="civ:IMZ16_07850"/>
<dbReference type="GO" id="GO:0110001">
    <property type="term" value="C:toxin-antitoxin complex"/>
    <property type="evidence" value="ECO:0007669"/>
    <property type="project" value="InterPro"/>
</dbReference>
<dbReference type="AlphaFoldDB" id="A0A7M1T1P9"/>
<evidence type="ECO:0000313" key="1">
    <source>
        <dbReference type="EMBL" id="QOR73438.1"/>
    </source>
</evidence>
<proteinExistence type="predicted"/>